<dbReference type="AlphaFoldDB" id="A0A1Z4LUJ5"/>
<sequence length="172" mass="20178">MNDFIQKIKLFYSQNYKEVYNEGELIDAKSLYPSQSWDFEVSGLENYSEEEAYLEECGYSLKTQFNLEDVPKLVNELLLKTKPRYPENFVKSYRFYQQVFKKTDSGSVCTFVVTINRLRIFTSYAISDGGDGWLEIFDIGGNNLGAARTNGTRIAWHSLDFIRDNFQRRYQE</sequence>
<evidence type="ECO:0000313" key="2">
    <source>
        <dbReference type="Proteomes" id="UP000218418"/>
    </source>
</evidence>
<evidence type="ECO:0000313" key="1">
    <source>
        <dbReference type="EMBL" id="BAY84883.1"/>
    </source>
</evidence>
<keyword evidence="2" id="KW-1185">Reference proteome</keyword>
<name>A0A1Z4LUJ5_9CYAN</name>
<gene>
    <name evidence="1" type="ORF">NIES267_43810</name>
</gene>
<reference evidence="1 2" key="1">
    <citation type="submission" date="2017-06" db="EMBL/GenBank/DDBJ databases">
        <title>Genome sequencing of cyanobaciteial culture collection at National Institute for Environmental Studies (NIES).</title>
        <authorList>
            <person name="Hirose Y."/>
            <person name="Shimura Y."/>
            <person name="Fujisawa T."/>
            <person name="Nakamura Y."/>
            <person name="Kawachi M."/>
        </authorList>
    </citation>
    <scope>NUCLEOTIDE SEQUENCE [LARGE SCALE GENOMIC DNA]</scope>
    <source>
        <strain evidence="1 2">NIES-267</strain>
    </source>
</reference>
<protein>
    <submittedName>
        <fullName evidence="1">Uncharacterized protein</fullName>
    </submittedName>
</protein>
<organism evidence="1 2">
    <name type="scientific">Calothrix parasitica NIES-267</name>
    <dbReference type="NCBI Taxonomy" id="1973488"/>
    <lineage>
        <taxon>Bacteria</taxon>
        <taxon>Bacillati</taxon>
        <taxon>Cyanobacteriota</taxon>
        <taxon>Cyanophyceae</taxon>
        <taxon>Nostocales</taxon>
        <taxon>Calotrichaceae</taxon>
        <taxon>Calothrix</taxon>
    </lineage>
</organism>
<accession>A0A1Z4LUJ5</accession>
<proteinExistence type="predicted"/>
<dbReference type="Proteomes" id="UP000218418">
    <property type="component" value="Chromosome"/>
</dbReference>
<dbReference type="EMBL" id="AP018227">
    <property type="protein sequence ID" value="BAY84883.1"/>
    <property type="molecule type" value="Genomic_DNA"/>
</dbReference>
<dbReference type="OrthoDB" id="530722at2"/>